<keyword evidence="2" id="KW-1185">Reference proteome</keyword>
<accession>A0ACB9YWU9</accession>
<sequence length="538" mass="61423">MDVRSLLRTEPEEKVYPSIPLTKQNAVTHEIKPDPRQREQLTPPDFLKVHKRTLSAPSFSTYNSANTYQTPPYSEAYPPTYLPSYSMEKSPAALAFEANLDQPLQSSEDEVQCMFVPGCDTGSQLRKAISHIFGRNKAATRSIPMHVWVHFCRKHYQRSRYRNAQEWACIQCELVGKQVRRVQTWSDQNRKAGKGGVVQSWTLAMRKREQNRVQEKSSRQRPYQSANEDDDEDSHPDSATLNGTAVPDWLRDKCGDGYSSAEIEVIVAQIKIYVEEVQASQIPDIEILPNITVDPTDDTASRPMLKRKTVNAQSHRRSQSVGVALQTESQPTLRRISQPIPHYDSYPVLRRDSQSTPHQDGYSATHRDGYSITHRDGHSTTHRDGHSLIHHEGQHVPHRDKPHIPSISDLHFPPRDGRPVFDHHNRPIYYRDSQPTYWSTDELPPADKRQRLPDIRDDRPAPHQRSLSAIDSYHPNFSFYSPMPPSAYRTEQPVRFPEAQSTSAAPGPYERNHDPGQTPSRWSLASRPLESGQRPPGP</sequence>
<organism evidence="1 2">
    <name type="scientific">Hypoxylon rubiginosum</name>
    <dbReference type="NCBI Taxonomy" id="110542"/>
    <lineage>
        <taxon>Eukaryota</taxon>
        <taxon>Fungi</taxon>
        <taxon>Dikarya</taxon>
        <taxon>Ascomycota</taxon>
        <taxon>Pezizomycotina</taxon>
        <taxon>Sordariomycetes</taxon>
        <taxon>Xylariomycetidae</taxon>
        <taxon>Xylariales</taxon>
        <taxon>Hypoxylaceae</taxon>
        <taxon>Hypoxylon</taxon>
    </lineage>
</organism>
<evidence type="ECO:0000313" key="1">
    <source>
        <dbReference type="EMBL" id="KAI4863839.1"/>
    </source>
</evidence>
<evidence type="ECO:0000313" key="2">
    <source>
        <dbReference type="Proteomes" id="UP001497700"/>
    </source>
</evidence>
<comment type="caution">
    <text evidence="1">The sequence shown here is derived from an EMBL/GenBank/DDBJ whole genome shotgun (WGS) entry which is preliminary data.</text>
</comment>
<proteinExistence type="predicted"/>
<gene>
    <name evidence="1" type="ORF">F4820DRAFT_449567</name>
</gene>
<name>A0ACB9YWU9_9PEZI</name>
<dbReference type="EMBL" id="MU393496">
    <property type="protein sequence ID" value="KAI4863839.1"/>
    <property type="molecule type" value="Genomic_DNA"/>
</dbReference>
<dbReference type="Proteomes" id="UP001497700">
    <property type="component" value="Unassembled WGS sequence"/>
</dbReference>
<reference evidence="1 2" key="1">
    <citation type="journal article" date="2022" name="New Phytol.">
        <title>Ecological generalism drives hyperdiversity of secondary metabolite gene clusters in xylarialean endophytes.</title>
        <authorList>
            <person name="Franco M.E.E."/>
            <person name="Wisecaver J.H."/>
            <person name="Arnold A.E."/>
            <person name="Ju Y.M."/>
            <person name="Slot J.C."/>
            <person name="Ahrendt S."/>
            <person name="Moore L.P."/>
            <person name="Eastman K.E."/>
            <person name="Scott K."/>
            <person name="Konkel Z."/>
            <person name="Mondo S.J."/>
            <person name="Kuo A."/>
            <person name="Hayes R.D."/>
            <person name="Haridas S."/>
            <person name="Andreopoulos B."/>
            <person name="Riley R."/>
            <person name="LaButti K."/>
            <person name="Pangilinan J."/>
            <person name="Lipzen A."/>
            <person name="Amirebrahimi M."/>
            <person name="Yan J."/>
            <person name="Adam C."/>
            <person name="Keymanesh K."/>
            <person name="Ng V."/>
            <person name="Louie K."/>
            <person name="Northen T."/>
            <person name="Drula E."/>
            <person name="Henrissat B."/>
            <person name="Hsieh H.M."/>
            <person name="Youens-Clark K."/>
            <person name="Lutzoni F."/>
            <person name="Miadlikowska J."/>
            <person name="Eastwood D.C."/>
            <person name="Hamelin R.C."/>
            <person name="Grigoriev I.V."/>
            <person name="U'Ren J.M."/>
        </authorList>
    </citation>
    <scope>NUCLEOTIDE SEQUENCE [LARGE SCALE GENOMIC DNA]</scope>
    <source>
        <strain evidence="1 2">CBS 119005</strain>
    </source>
</reference>
<protein>
    <submittedName>
        <fullName evidence="1">Uncharacterized protein</fullName>
    </submittedName>
</protein>